<comment type="similarity">
    <text evidence="1">Belongs to the ABC transporter superfamily.</text>
</comment>
<keyword evidence="2" id="KW-0813">Transport</keyword>
<accession>A0ABX6INI9</accession>
<dbReference type="PANTHER" id="PTHR43335:SF4">
    <property type="entry name" value="ABC TRANSPORTER, ATP-BINDING PROTEIN"/>
    <property type="match status" value="1"/>
</dbReference>
<dbReference type="SMART" id="SM00382">
    <property type="entry name" value="AAA"/>
    <property type="match status" value="1"/>
</dbReference>
<dbReference type="SUPFAM" id="SSF52540">
    <property type="entry name" value="P-loop containing nucleoside triphosphate hydrolases"/>
    <property type="match status" value="1"/>
</dbReference>
<keyword evidence="7" id="KW-1185">Reference proteome</keyword>
<dbReference type="PROSITE" id="PS50893">
    <property type="entry name" value="ABC_TRANSPORTER_2"/>
    <property type="match status" value="1"/>
</dbReference>
<dbReference type="GO" id="GO:0005524">
    <property type="term" value="F:ATP binding"/>
    <property type="evidence" value="ECO:0007669"/>
    <property type="project" value="UniProtKB-KW"/>
</dbReference>
<sequence>MPRDRGIAVSGVSKRFGDTVVVDDVTLGADAGSLTYLLGPNGAGKTTVLRMIAGLTAPDAGTITVEGRSLRAIPQLGRAIGFGLNPFAHHPKHTARRHLKWQARLAGVPADEADRVLELVGLAPVAGRLTGRFSYGMLQRLGIATALLGDPRSVVLDEPANGLDVEGTLWLRELFATLTGQGKTLLVASHSLSEVEITAHRIIIMGKGRVLTDASRDDVLALGSGPRRLESAYLEITRTSVDYVAGGSAR</sequence>
<reference evidence="6" key="1">
    <citation type="journal article" date="2021" name="Nat. Microbiol.">
        <title>Cocultivation of an ultrasmall environmental parasitic bacterium with lytic ability against bacteria associated with wastewater foams.</title>
        <authorList>
            <person name="Batinovic S."/>
            <person name="Rose J.J.A."/>
            <person name="Ratcliffe J."/>
            <person name="Seviour R.J."/>
            <person name="Petrovski S."/>
        </authorList>
    </citation>
    <scope>NUCLEOTIDE SEQUENCE</scope>
    <source>
        <strain evidence="6">CON9</strain>
    </source>
</reference>
<dbReference type="InterPro" id="IPR027417">
    <property type="entry name" value="P-loop_NTPase"/>
</dbReference>
<gene>
    <name evidence="6" type="ORF">GII31_11850</name>
</gene>
<name>A0ABX6INI9_9ACTN</name>
<protein>
    <submittedName>
        <fullName evidence="6">ATP-binding cassette domain-containing protein</fullName>
    </submittedName>
</protein>
<evidence type="ECO:0000259" key="5">
    <source>
        <dbReference type="PROSITE" id="PS50893"/>
    </source>
</evidence>
<proteinExistence type="inferred from homology"/>
<keyword evidence="4 6" id="KW-0067">ATP-binding</keyword>
<dbReference type="Pfam" id="PF00005">
    <property type="entry name" value="ABC_tran"/>
    <property type="match status" value="1"/>
</dbReference>
<dbReference type="EMBL" id="CP045809">
    <property type="protein sequence ID" value="QHN37523.1"/>
    <property type="molecule type" value="Genomic_DNA"/>
</dbReference>
<dbReference type="InterPro" id="IPR003439">
    <property type="entry name" value="ABC_transporter-like_ATP-bd"/>
</dbReference>
<evidence type="ECO:0000313" key="6">
    <source>
        <dbReference type="EMBL" id="QHN37523.1"/>
    </source>
</evidence>
<organism evidence="6 7">
    <name type="scientific">Gordonia pseudamarae</name>
    <dbReference type="NCBI Taxonomy" id="2831662"/>
    <lineage>
        <taxon>Bacteria</taxon>
        <taxon>Bacillati</taxon>
        <taxon>Actinomycetota</taxon>
        <taxon>Actinomycetes</taxon>
        <taxon>Mycobacteriales</taxon>
        <taxon>Gordoniaceae</taxon>
        <taxon>Gordonia</taxon>
    </lineage>
</organism>
<evidence type="ECO:0000256" key="3">
    <source>
        <dbReference type="ARBA" id="ARBA00022741"/>
    </source>
</evidence>
<dbReference type="InterPro" id="IPR017871">
    <property type="entry name" value="ABC_transporter-like_CS"/>
</dbReference>
<feature type="domain" description="ABC transporter" evidence="5">
    <location>
        <begin position="7"/>
        <end position="232"/>
    </location>
</feature>
<evidence type="ECO:0000256" key="4">
    <source>
        <dbReference type="ARBA" id="ARBA00022840"/>
    </source>
</evidence>
<dbReference type="Proteomes" id="UP001059836">
    <property type="component" value="Chromosome"/>
</dbReference>
<evidence type="ECO:0000256" key="1">
    <source>
        <dbReference type="ARBA" id="ARBA00005417"/>
    </source>
</evidence>
<evidence type="ECO:0000313" key="7">
    <source>
        <dbReference type="Proteomes" id="UP001059836"/>
    </source>
</evidence>
<dbReference type="Gene3D" id="3.40.50.300">
    <property type="entry name" value="P-loop containing nucleotide triphosphate hydrolases"/>
    <property type="match status" value="1"/>
</dbReference>
<dbReference type="InterPro" id="IPR003593">
    <property type="entry name" value="AAA+_ATPase"/>
</dbReference>
<keyword evidence="3" id="KW-0547">Nucleotide-binding</keyword>
<dbReference type="PANTHER" id="PTHR43335">
    <property type="entry name" value="ABC TRANSPORTER, ATP-BINDING PROTEIN"/>
    <property type="match status" value="1"/>
</dbReference>
<evidence type="ECO:0000256" key="2">
    <source>
        <dbReference type="ARBA" id="ARBA00022448"/>
    </source>
</evidence>
<dbReference type="PROSITE" id="PS00211">
    <property type="entry name" value="ABC_TRANSPORTER_1"/>
    <property type="match status" value="1"/>
</dbReference>